<proteinExistence type="inferred from homology"/>
<protein>
    <recommendedName>
        <fullName evidence="8 9">Homoserine kinase</fullName>
        <shortName evidence="8">HK</shortName>
        <shortName evidence="8">HSK</shortName>
        <ecNumber evidence="8 9">2.7.1.39</ecNumber>
    </recommendedName>
</protein>
<comment type="pathway">
    <text evidence="8">Amino-acid biosynthesis; L-threonine biosynthesis; L-threonine from L-aspartate: step 4/5.</text>
</comment>
<accession>A0A917E8Q8</accession>
<reference evidence="11" key="2">
    <citation type="submission" date="2020-09" db="EMBL/GenBank/DDBJ databases">
        <authorList>
            <person name="Sun Q."/>
            <person name="Zhou Y."/>
        </authorList>
    </citation>
    <scope>NUCLEOTIDE SEQUENCE</scope>
    <source>
        <strain evidence="11">CGMCC 1.15367</strain>
    </source>
</reference>
<evidence type="ECO:0000256" key="8">
    <source>
        <dbReference type="HAMAP-Rule" id="MF_00301"/>
    </source>
</evidence>
<dbReference type="GO" id="GO:0005524">
    <property type="term" value="F:ATP binding"/>
    <property type="evidence" value="ECO:0007669"/>
    <property type="project" value="UniProtKB-KW"/>
</dbReference>
<dbReference type="InterPro" id="IPR002575">
    <property type="entry name" value="Aminoglycoside_PTrfase"/>
</dbReference>
<keyword evidence="3 8" id="KW-0791">Threonine biosynthesis</keyword>
<evidence type="ECO:0000256" key="5">
    <source>
        <dbReference type="ARBA" id="ARBA00022777"/>
    </source>
</evidence>
<comment type="caution">
    <text evidence="11">The sequence shown here is derived from an EMBL/GenBank/DDBJ whole genome shotgun (WGS) entry which is preliminary data.</text>
</comment>
<dbReference type="SUPFAM" id="SSF56112">
    <property type="entry name" value="Protein kinase-like (PK-like)"/>
    <property type="match status" value="1"/>
</dbReference>
<reference evidence="11" key="1">
    <citation type="journal article" date="2014" name="Int. J. Syst. Evol. Microbiol.">
        <title>Complete genome sequence of Corynebacterium casei LMG S-19264T (=DSM 44701T), isolated from a smear-ripened cheese.</title>
        <authorList>
            <consortium name="US DOE Joint Genome Institute (JGI-PGF)"/>
            <person name="Walter F."/>
            <person name="Albersmeier A."/>
            <person name="Kalinowski J."/>
            <person name="Ruckert C."/>
        </authorList>
    </citation>
    <scope>NUCLEOTIDE SEQUENCE</scope>
    <source>
        <strain evidence="11">CGMCC 1.15367</strain>
    </source>
</reference>
<evidence type="ECO:0000256" key="9">
    <source>
        <dbReference type="NCBIfam" id="TIGR00938"/>
    </source>
</evidence>
<sequence>MAVYTDVTEPQLSAFLADYDLGELLSYKGIAEGVENSNFLLRTTAGTFILTLYEKRVAKGDLPFFVGLMRHLAARGLSCPQPVESRKGETLGELAGRPGAIFTFLEGMWTRRPGVAECRAVGGALAGLHAAAADFAGRRPNALSVAAWGPLAAQCGEASDRVEPGLFAEIRRDLAEIEALWPQDLPSGIIHADLFPDNVFFLQGELSGLIDFYFACDDILAYDLAICLCAWCFEGDGAFNVTKGRAMIEGYRARRALSPAEIAALPILARGAAMRFLLTRLYDWLTVPDDSFVTKKDPKEYLRKLRFHRSVASAADYGLDTERA</sequence>
<evidence type="ECO:0000256" key="2">
    <source>
        <dbReference type="ARBA" id="ARBA00022679"/>
    </source>
</evidence>
<dbReference type="Gene3D" id="3.90.1200.10">
    <property type="match status" value="1"/>
</dbReference>
<organism evidence="11 12">
    <name type="scientific">Aureimonas endophytica</name>
    <dbReference type="NCBI Taxonomy" id="2027858"/>
    <lineage>
        <taxon>Bacteria</taxon>
        <taxon>Pseudomonadati</taxon>
        <taxon>Pseudomonadota</taxon>
        <taxon>Alphaproteobacteria</taxon>
        <taxon>Hyphomicrobiales</taxon>
        <taxon>Aurantimonadaceae</taxon>
        <taxon>Aureimonas</taxon>
    </lineage>
</organism>
<keyword evidence="5 8" id="KW-0418">Kinase</keyword>
<dbReference type="PANTHER" id="PTHR21064:SF6">
    <property type="entry name" value="AMINOGLYCOSIDE PHOSPHOTRANSFERASE DOMAIN-CONTAINING PROTEIN"/>
    <property type="match status" value="1"/>
</dbReference>
<keyword evidence="2 8" id="KW-0808">Transferase</keyword>
<dbReference type="InterPro" id="IPR050249">
    <property type="entry name" value="Pseudomonas-type_ThrB"/>
</dbReference>
<evidence type="ECO:0000313" key="11">
    <source>
        <dbReference type="EMBL" id="GGE14326.1"/>
    </source>
</evidence>
<evidence type="ECO:0000313" key="12">
    <source>
        <dbReference type="Proteomes" id="UP000644699"/>
    </source>
</evidence>
<dbReference type="Proteomes" id="UP000644699">
    <property type="component" value="Unassembled WGS sequence"/>
</dbReference>
<evidence type="ECO:0000256" key="1">
    <source>
        <dbReference type="ARBA" id="ARBA00022605"/>
    </source>
</evidence>
<dbReference type="HAMAP" id="MF_00301">
    <property type="entry name" value="Homoser_kinase_2"/>
    <property type="match status" value="1"/>
</dbReference>
<dbReference type="AlphaFoldDB" id="A0A917E8Q8"/>
<keyword evidence="1 8" id="KW-0028">Amino-acid biosynthesis</keyword>
<gene>
    <name evidence="8 11" type="primary">thrB</name>
    <name evidence="11" type="ORF">GCM10011390_36870</name>
</gene>
<dbReference type="NCBIfam" id="TIGR00938">
    <property type="entry name" value="thrB_alt"/>
    <property type="match status" value="1"/>
</dbReference>
<dbReference type="GO" id="GO:0009088">
    <property type="term" value="P:threonine biosynthetic process"/>
    <property type="evidence" value="ECO:0007669"/>
    <property type="project" value="UniProtKB-UniRule"/>
</dbReference>
<evidence type="ECO:0000256" key="3">
    <source>
        <dbReference type="ARBA" id="ARBA00022697"/>
    </source>
</evidence>
<dbReference type="Gene3D" id="3.30.200.20">
    <property type="entry name" value="Phosphorylase Kinase, domain 1"/>
    <property type="match status" value="1"/>
</dbReference>
<dbReference type="RefSeq" id="WP_188911104.1">
    <property type="nucleotide sequence ID" value="NZ_BMIQ01000006.1"/>
</dbReference>
<evidence type="ECO:0000259" key="10">
    <source>
        <dbReference type="Pfam" id="PF01636"/>
    </source>
</evidence>
<evidence type="ECO:0000256" key="7">
    <source>
        <dbReference type="ARBA" id="ARBA00038240"/>
    </source>
</evidence>
<name>A0A917E8Q8_9HYPH</name>
<evidence type="ECO:0000256" key="4">
    <source>
        <dbReference type="ARBA" id="ARBA00022741"/>
    </source>
</evidence>
<comment type="catalytic activity">
    <reaction evidence="8">
        <text>L-homoserine + ATP = O-phospho-L-homoserine + ADP + H(+)</text>
        <dbReference type="Rhea" id="RHEA:13985"/>
        <dbReference type="ChEBI" id="CHEBI:15378"/>
        <dbReference type="ChEBI" id="CHEBI:30616"/>
        <dbReference type="ChEBI" id="CHEBI:57476"/>
        <dbReference type="ChEBI" id="CHEBI:57590"/>
        <dbReference type="ChEBI" id="CHEBI:456216"/>
        <dbReference type="EC" id="2.7.1.39"/>
    </reaction>
</comment>
<keyword evidence="4 8" id="KW-0547">Nucleotide-binding</keyword>
<dbReference type="EMBL" id="BMIQ01000006">
    <property type="protein sequence ID" value="GGE14326.1"/>
    <property type="molecule type" value="Genomic_DNA"/>
</dbReference>
<dbReference type="CDD" id="cd05153">
    <property type="entry name" value="HomoserineK_II"/>
    <property type="match status" value="1"/>
</dbReference>
<comment type="similarity">
    <text evidence="7 8">Belongs to the pseudomonas-type ThrB family.</text>
</comment>
<dbReference type="InterPro" id="IPR005280">
    <property type="entry name" value="Homoserine_kinase_II"/>
</dbReference>
<dbReference type="GO" id="GO:0004413">
    <property type="term" value="F:homoserine kinase activity"/>
    <property type="evidence" value="ECO:0007669"/>
    <property type="project" value="UniProtKB-UniRule"/>
</dbReference>
<evidence type="ECO:0000256" key="6">
    <source>
        <dbReference type="ARBA" id="ARBA00022840"/>
    </source>
</evidence>
<feature type="domain" description="Aminoglycoside phosphotransferase" evidence="10">
    <location>
        <begin position="27"/>
        <end position="257"/>
    </location>
</feature>
<dbReference type="InterPro" id="IPR011009">
    <property type="entry name" value="Kinase-like_dom_sf"/>
</dbReference>
<dbReference type="PANTHER" id="PTHR21064">
    <property type="entry name" value="AMINOGLYCOSIDE PHOSPHOTRANSFERASE DOMAIN-CONTAINING PROTEIN-RELATED"/>
    <property type="match status" value="1"/>
</dbReference>
<keyword evidence="6 8" id="KW-0067">ATP-binding</keyword>
<keyword evidence="12" id="KW-1185">Reference proteome</keyword>
<dbReference type="Pfam" id="PF01636">
    <property type="entry name" value="APH"/>
    <property type="match status" value="1"/>
</dbReference>
<dbReference type="NCBIfam" id="NF003558">
    <property type="entry name" value="PRK05231.1"/>
    <property type="match status" value="1"/>
</dbReference>
<dbReference type="EC" id="2.7.1.39" evidence="8 9"/>